<evidence type="ECO:0000256" key="3">
    <source>
        <dbReference type="ARBA" id="ARBA00022801"/>
    </source>
</evidence>
<comment type="similarity">
    <text evidence="1">Belongs to the peptidase C48 family.</text>
</comment>
<proteinExistence type="inferred from homology"/>
<feature type="region of interest" description="Disordered" evidence="5">
    <location>
        <begin position="713"/>
        <end position="767"/>
    </location>
</feature>
<feature type="domain" description="HTH CENPB-type" evidence="6">
    <location>
        <begin position="910"/>
        <end position="981"/>
    </location>
</feature>
<dbReference type="GO" id="GO:0003677">
    <property type="term" value="F:DNA binding"/>
    <property type="evidence" value="ECO:0007669"/>
    <property type="project" value="UniProtKB-KW"/>
</dbReference>
<dbReference type="Gene3D" id="3.40.395.10">
    <property type="entry name" value="Adenoviral Proteinase, Chain A"/>
    <property type="match status" value="1"/>
</dbReference>
<gene>
    <name evidence="7" type="ORF">CAMP_LOCUS17910</name>
</gene>
<sequence length="1289" mass="148738">MSTGGNRYGVPYYLSQHPWNVVDIADVRKQNDRSNDVKLVHIDFYNNWEKNMLQHEQSIKDYIFFGTVRKGTIIFPILKSMHFFVVVVCYKTKKLIYCDSLFMRLVPVEEIRKILSPLGDGSSQFELRYADEKEIFKQNDSISCGVLSIFNAENYIIHGNFTNKCNISHMRKRYFKHLQLFKIDQHFNDIDSDTDISTSDDDVHELCLPPANVPSSSKTKRTQSRNGEGLKSNDVMILEDVNYECDYRNKSKVRRSSSGQKKAGSKGKKKGYPDVVGTEDYSNKNNSRVRRNSSIIEKDVEVVGKRLTRSTKSEPPKTIFCDQESNSSRFIESTINDCQKKVGSKGKKKGYPDVVGTEDYSNKNNSRVRRNSSIIEKDVEVVGKRLTRSTKSEPPKTIFCDQESNSSRFIESTINDCKKKGYPDAVGTEDYSNKNNSRGRRNSSIIEKDVEVVGKRLTRSTKSEPPKTIFCDQESNSSRFIESTLKAGSKGKKKGYPDAVETEDYSNKNNSRGRRNSSIIEKDVEVVGKRLTRSTKSEPPKTIFCDQESNSSRFIESTLKAGSKGKKKGYPDAVETEDYSNKNNSRGRRNSSIIEKDVEVVGKRLTRSTKSEPPKTIFCDQESNSSRFIESTINDCQKKAGSKGKKKGYPDAVGTEDYSNKNNSRGRRNSSIIEKDVEVVGKRLTRSTKSEPPKTIFCDQESNSSRFIESTLKAGSKGKKKGYPDAVGTEERSRRVTTGVEKSSEKSNEVLPLSSRNPTIPKRKKNGKFKKSIKKVCSSTIIEDDNSDERNILELMEKMEHCISTTKDRKTRQLLKRSFGNLQCTIDVDDEKFEKEDDEPTTSNIQDPDYVLPKRTYTKNRLNLDQMKNLIKQRKIMKCSINKLSNYYRLPTDLNNSKKFIKRCEDLVNEKRETRYFCLAKLEDRLAFFVYRWLKQKLEFHGDQIQLTGASQGFCVGLKKFKASSSWLRRFKHRQRLRSRHIDVRLSKRFIETYDDLQENIKDFRTNTIPLLRKYRASQIINSDQTAVQLELTRNRTLATIGEKRVKRRIQRDHATTHSYTLHISIFADGRLPEKLFVVLKEQVQPAMFAQAVSGFSELFVVSTPSGKMNLENTDQWMTECLLPEVKKDSVILLDQWTGFNHLDSLDEVKKKNLNIIRFPDRSTPYLQPLDLCLNRQLKNFLHKVTCHVRMFQNWFILSIRNNILLVIQMAYNQLKSPIFKPLIKHGFYQMGVLRGKAPKFETMTEHCFNREFLYKTACCETGCRNEQFMRCAWCDMVFCFRHIIQHLH</sequence>
<feature type="region of interest" description="Disordered" evidence="5">
    <location>
        <begin position="427"/>
        <end position="447"/>
    </location>
</feature>
<dbReference type="GO" id="GO:0006508">
    <property type="term" value="P:proteolysis"/>
    <property type="evidence" value="ECO:0007669"/>
    <property type="project" value="UniProtKB-KW"/>
</dbReference>
<organism evidence="7 8">
    <name type="scientific">Caenorhabditis angaria</name>
    <dbReference type="NCBI Taxonomy" id="860376"/>
    <lineage>
        <taxon>Eukaryota</taxon>
        <taxon>Metazoa</taxon>
        <taxon>Ecdysozoa</taxon>
        <taxon>Nematoda</taxon>
        <taxon>Chromadorea</taxon>
        <taxon>Rhabditida</taxon>
        <taxon>Rhabditina</taxon>
        <taxon>Rhabditomorpha</taxon>
        <taxon>Rhabditoidea</taxon>
        <taxon>Rhabditidae</taxon>
        <taxon>Peloderinae</taxon>
        <taxon>Caenorhabditis</taxon>
    </lineage>
</organism>
<dbReference type="InterPro" id="IPR003653">
    <property type="entry name" value="Peptidase_C48_C"/>
</dbReference>
<comment type="caution">
    <text evidence="7">The sequence shown here is derived from an EMBL/GenBank/DDBJ whole genome shotgun (WGS) entry which is preliminary data.</text>
</comment>
<evidence type="ECO:0000259" key="6">
    <source>
        <dbReference type="PROSITE" id="PS51253"/>
    </source>
</evidence>
<dbReference type="SUPFAM" id="SSF54001">
    <property type="entry name" value="Cysteine proteinases"/>
    <property type="match status" value="1"/>
</dbReference>
<keyword evidence="2" id="KW-0645">Protease</keyword>
<evidence type="ECO:0000256" key="4">
    <source>
        <dbReference type="ARBA" id="ARBA00023125"/>
    </source>
</evidence>
<dbReference type="Pfam" id="PF04236">
    <property type="entry name" value="Transp_Tc5_C"/>
    <property type="match status" value="1"/>
</dbReference>
<dbReference type="Proteomes" id="UP001152747">
    <property type="component" value="Unassembled WGS sequence"/>
</dbReference>
<dbReference type="InterPro" id="IPR007350">
    <property type="entry name" value="Transposase_Tc5_C"/>
</dbReference>
<keyword evidence="4" id="KW-0238">DNA-binding</keyword>
<protein>
    <recommendedName>
        <fullName evidence="6">HTH CENPB-type domain-containing protein</fullName>
    </recommendedName>
</protein>
<evidence type="ECO:0000313" key="8">
    <source>
        <dbReference type="Proteomes" id="UP001152747"/>
    </source>
</evidence>
<dbReference type="Pfam" id="PF03184">
    <property type="entry name" value="DDE_1"/>
    <property type="match status" value="1"/>
</dbReference>
<evidence type="ECO:0000256" key="2">
    <source>
        <dbReference type="ARBA" id="ARBA00022670"/>
    </source>
</evidence>
<dbReference type="InterPro" id="IPR038765">
    <property type="entry name" value="Papain-like_cys_pep_sf"/>
</dbReference>
<dbReference type="PROSITE" id="PS51253">
    <property type="entry name" value="HTH_CENPB"/>
    <property type="match status" value="1"/>
</dbReference>
<feature type="region of interest" description="Disordered" evidence="5">
    <location>
        <begin position="201"/>
        <end position="231"/>
    </location>
</feature>
<feature type="region of interest" description="Disordered" evidence="5">
    <location>
        <begin position="250"/>
        <end position="289"/>
    </location>
</feature>
<keyword evidence="8" id="KW-1185">Reference proteome</keyword>
<feature type="region of interest" description="Disordered" evidence="5">
    <location>
        <begin position="637"/>
        <end position="674"/>
    </location>
</feature>
<dbReference type="InterPro" id="IPR004875">
    <property type="entry name" value="DDE_SF_endonuclease_dom"/>
</dbReference>
<reference evidence="7" key="1">
    <citation type="submission" date="2022-11" db="EMBL/GenBank/DDBJ databases">
        <authorList>
            <person name="Kikuchi T."/>
        </authorList>
    </citation>
    <scope>NUCLEOTIDE SEQUENCE</scope>
    <source>
        <strain evidence="7">PS1010</strain>
    </source>
</reference>
<name>A0A9P1J3V6_9PELO</name>
<dbReference type="OrthoDB" id="5876883at2759"/>
<evidence type="ECO:0000256" key="5">
    <source>
        <dbReference type="SAM" id="MobiDB-lite"/>
    </source>
</evidence>
<feature type="region of interest" description="Disordered" evidence="5">
    <location>
        <begin position="341"/>
        <end position="366"/>
    </location>
</feature>
<feature type="region of interest" description="Disordered" evidence="5">
    <location>
        <begin position="486"/>
        <end position="519"/>
    </location>
</feature>
<dbReference type="GO" id="GO:0008234">
    <property type="term" value="F:cysteine-type peptidase activity"/>
    <property type="evidence" value="ECO:0007669"/>
    <property type="project" value="InterPro"/>
</dbReference>
<dbReference type="EMBL" id="CANHGI010000006">
    <property type="protein sequence ID" value="CAI5455273.1"/>
    <property type="molecule type" value="Genomic_DNA"/>
</dbReference>
<dbReference type="Pfam" id="PF02902">
    <property type="entry name" value="Peptidase_C48"/>
    <property type="match status" value="1"/>
</dbReference>
<accession>A0A9P1J3V6</accession>
<dbReference type="InterPro" id="IPR006600">
    <property type="entry name" value="HTH_CenpB_DNA-bd_dom"/>
</dbReference>
<evidence type="ECO:0000313" key="7">
    <source>
        <dbReference type="EMBL" id="CAI5455273.1"/>
    </source>
</evidence>
<keyword evidence="3" id="KW-0378">Hydrolase</keyword>
<evidence type="ECO:0000256" key="1">
    <source>
        <dbReference type="ARBA" id="ARBA00005234"/>
    </source>
</evidence>
<feature type="region of interest" description="Disordered" evidence="5">
    <location>
        <begin position="559"/>
        <end position="595"/>
    </location>
</feature>